<evidence type="ECO:0000313" key="3">
    <source>
        <dbReference type="Proteomes" id="UP000043699"/>
    </source>
</evidence>
<dbReference type="RefSeq" id="WP_234398972.1">
    <property type="nucleotide sequence ID" value="NZ_CCXS01000001.1"/>
</dbReference>
<keyword evidence="3" id="KW-1185">Reference proteome</keyword>
<name>A0A098EN87_9BACL</name>
<accession>A0A098EN87</accession>
<proteinExistence type="predicted"/>
<evidence type="ECO:0000259" key="1">
    <source>
        <dbReference type="Pfam" id="PF01370"/>
    </source>
</evidence>
<organism evidence="2 3">
    <name type="scientific">Planococcus massiliensis</name>
    <dbReference type="NCBI Taxonomy" id="1499687"/>
    <lineage>
        <taxon>Bacteria</taxon>
        <taxon>Bacillati</taxon>
        <taxon>Bacillota</taxon>
        <taxon>Bacilli</taxon>
        <taxon>Bacillales</taxon>
        <taxon>Caryophanaceae</taxon>
        <taxon>Planococcus</taxon>
    </lineage>
</organism>
<reference evidence="2 3" key="1">
    <citation type="submission" date="2014-09" db="EMBL/GenBank/DDBJ databases">
        <authorList>
            <person name="Urmite Genomes Urmite Genomes"/>
        </authorList>
    </citation>
    <scope>NUCLEOTIDE SEQUENCE [LARGE SCALE GENOMIC DNA]</scope>
    <source>
        <strain evidence="2 3">ES2</strain>
    </source>
</reference>
<feature type="domain" description="NAD-dependent epimerase/dehydratase" evidence="1">
    <location>
        <begin position="3"/>
        <end position="86"/>
    </location>
</feature>
<dbReference type="Gene3D" id="3.40.50.720">
    <property type="entry name" value="NAD(P)-binding Rossmann-like Domain"/>
    <property type="match status" value="1"/>
</dbReference>
<evidence type="ECO:0000313" key="2">
    <source>
        <dbReference type="EMBL" id="CEG23758.1"/>
    </source>
</evidence>
<dbReference type="InterPro" id="IPR036291">
    <property type="entry name" value="NAD(P)-bd_dom_sf"/>
</dbReference>
<dbReference type="AlphaFoldDB" id="A0A098EN87"/>
<protein>
    <recommendedName>
        <fullName evidence="1">NAD-dependent epimerase/dehydratase domain-containing protein</fullName>
    </recommendedName>
</protein>
<dbReference type="Pfam" id="PF01370">
    <property type="entry name" value="Epimerase"/>
    <property type="match status" value="1"/>
</dbReference>
<dbReference type="InterPro" id="IPR001509">
    <property type="entry name" value="Epimerase_deHydtase"/>
</dbReference>
<dbReference type="EMBL" id="CCXS01000001">
    <property type="protein sequence ID" value="CEG23758.1"/>
    <property type="molecule type" value="Genomic_DNA"/>
</dbReference>
<dbReference type="Proteomes" id="UP000043699">
    <property type="component" value="Unassembled WGS sequence"/>
</dbReference>
<gene>
    <name evidence="2" type="ORF">BN1080_02762</name>
</gene>
<sequence>MNILILGGTRFMGRFLTEAALSSGHEVTLFNRGKANPDLFPEVEKLIGDRYGDLQALKGRRWDAVIDTSGYLPWSVQESAELLAKSVGHYTFISSASVYIDLESPGINEEHAVGRLSAESWEN</sequence>
<dbReference type="SUPFAM" id="SSF51735">
    <property type="entry name" value="NAD(P)-binding Rossmann-fold domains"/>
    <property type="match status" value="1"/>
</dbReference>
<dbReference type="STRING" id="1499687.BN1080_02762"/>